<proteinExistence type="predicted"/>
<evidence type="ECO:0000313" key="3">
    <source>
        <dbReference type="Proteomes" id="UP000095751"/>
    </source>
</evidence>
<feature type="compositionally biased region" description="Polar residues" evidence="1">
    <location>
        <begin position="48"/>
        <end position="69"/>
    </location>
</feature>
<feature type="compositionally biased region" description="Polar residues" evidence="1">
    <location>
        <begin position="138"/>
        <end position="166"/>
    </location>
</feature>
<organism evidence="2 3">
    <name type="scientific">Fragilariopsis cylindrus CCMP1102</name>
    <dbReference type="NCBI Taxonomy" id="635003"/>
    <lineage>
        <taxon>Eukaryota</taxon>
        <taxon>Sar</taxon>
        <taxon>Stramenopiles</taxon>
        <taxon>Ochrophyta</taxon>
        <taxon>Bacillariophyta</taxon>
        <taxon>Bacillariophyceae</taxon>
        <taxon>Bacillariophycidae</taxon>
        <taxon>Bacillariales</taxon>
        <taxon>Bacillariaceae</taxon>
        <taxon>Fragilariopsis</taxon>
    </lineage>
</organism>
<dbReference type="Proteomes" id="UP000095751">
    <property type="component" value="Unassembled WGS sequence"/>
</dbReference>
<dbReference type="KEGG" id="fcy:FRACYDRAFT_271173"/>
<dbReference type="EMBL" id="KV784373">
    <property type="protein sequence ID" value="OEU10014.1"/>
    <property type="molecule type" value="Genomic_DNA"/>
</dbReference>
<feature type="non-terminal residue" evidence="2">
    <location>
        <position position="223"/>
    </location>
</feature>
<name>A0A1E7EW21_9STRA</name>
<evidence type="ECO:0000256" key="1">
    <source>
        <dbReference type="SAM" id="MobiDB-lite"/>
    </source>
</evidence>
<protein>
    <submittedName>
        <fullName evidence="2">Uncharacterized protein</fullName>
    </submittedName>
</protein>
<keyword evidence="3" id="KW-1185">Reference proteome</keyword>
<accession>A0A1E7EW21</accession>
<sequence length="223" mass="24455">MIASMVSNKENLNNYVHLPRIGEQSDEQNNSNSNNALRVVRYSKRNELSSPKSTITAKETPPTNTQQGPNFPAGISLASGFDRFKKTLSQSGQMCHDLMEDAIHTKKNTHTKKYDCKSVDGGATTKSCSPLKDEESLVTDSSFETDPTASMNSETSFFTTTPSHNKSIPVESSYDKMPNNLIFQTSIEGSSSPYDLTSPLKITPESSPLKPICNPNVLRTLAI</sequence>
<evidence type="ECO:0000313" key="2">
    <source>
        <dbReference type="EMBL" id="OEU10014.1"/>
    </source>
</evidence>
<gene>
    <name evidence="2" type="ORF">FRACYDRAFT_271173</name>
</gene>
<feature type="region of interest" description="Disordered" evidence="1">
    <location>
        <begin position="138"/>
        <end position="171"/>
    </location>
</feature>
<feature type="region of interest" description="Disordered" evidence="1">
    <location>
        <begin position="42"/>
        <end position="73"/>
    </location>
</feature>
<dbReference type="InParanoid" id="A0A1E7EW21"/>
<reference evidence="2 3" key="1">
    <citation type="submission" date="2016-09" db="EMBL/GenBank/DDBJ databases">
        <title>Extensive genetic diversity and differential bi-allelic expression allows diatom success in the polar Southern Ocean.</title>
        <authorList>
            <consortium name="DOE Joint Genome Institute"/>
            <person name="Mock T."/>
            <person name="Otillar R.P."/>
            <person name="Strauss J."/>
            <person name="Dupont C."/>
            <person name="Frickenhaus S."/>
            <person name="Maumus F."/>
            <person name="Mcmullan M."/>
            <person name="Sanges R."/>
            <person name="Schmutz J."/>
            <person name="Toseland A."/>
            <person name="Valas R."/>
            <person name="Veluchamy A."/>
            <person name="Ward B.J."/>
            <person name="Allen A."/>
            <person name="Barry K."/>
            <person name="Falciatore A."/>
            <person name="Ferrante M."/>
            <person name="Fortunato A.E."/>
            <person name="Gloeckner G."/>
            <person name="Gruber A."/>
            <person name="Hipkin R."/>
            <person name="Janech M."/>
            <person name="Kroth P."/>
            <person name="Leese F."/>
            <person name="Lindquist E."/>
            <person name="Lyon B.R."/>
            <person name="Martin J."/>
            <person name="Mayer C."/>
            <person name="Parker M."/>
            <person name="Quesneville H."/>
            <person name="Raymond J."/>
            <person name="Uhlig C."/>
            <person name="Valentin K.U."/>
            <person name="Worden A.Z."/>
            <person name="Armbrust E.V."/>
            <person name="Bowler C."/>
            <person name="Green B."/>
            <person name="Moulton V."/>
            <person name="Van Oosterhout C."/>
            <person name="Grigoriev I."/>
        </authorList>
    </citation>
    <scope>NUCLEOTIDE SEQUENCE [LARGE SCALE GENOMIC DNA]</scope>
    <source>
        <strain evidence="2 3">CCMP1102</strain>
    </source>
</reference>
<dbReference type="AlphaFoldDB" id="A0A1E7EW21"/>